<dbReference type="OrthoDB" id="2121326at2759"/>
<dbReference type="PRINTS" id="PR00421">
    <property type="entry name" value="THIOREDOXIN"/>
</dbReference>
<dbReference type="NCBIfam" id="TIGR01068">
    <property type="entry name" value="thioredoxin"/>
    <property type="match status" value="1"/>
</dbReference>
<dbReference type="EMBL" id="CP097506">
    <property type="protein sequence ID" value="URD96643.1"/>
    <property type="molecule type" value="Genomic_DNA"/>
</dbReference>
<dbReference type="SUPFAM" id="SSF52833">
    <property type="entry name" value="Thioredoxin-like"/>
    <property type="match status" value="1"/>
</dbReference>
<dbReference type="InterPro" id="IPR017937">
    <property type="entry name" value="Thioredoxin_CS"/>
</dbReference>
<dbReference type="AlphaFoldDB" id="A0A9E7JX45"/>
<dbReference type="GO" id="GO:0015035">
    <property type="term" value="F:protein-disulfide reductase activity"/>
    <property type="evidence" value="ECO:0007669"/>
    <property type="project" value="InterPro"/>
</dbReference>
<organism evidence="7 8">
    <name type="scientific">Musa troglodytarum</name>
    <name type="common">fe'i banana</name>
    <dbReference type="NCBI Taxonomy" id="320322"/>
    <lineage>
        <taxon>Eukaryota</taxon>
        <taxon>Viridiplantae</taxon>
        <taxon>Streptophyta</taxon>
        <taxon>Embryophyta</taxon>
        <taxon>Tracheophyta</taxon>
        <taxon>Spermatophyta</taxon>
        <taxon>Magnoliopsida</taxon>
        <taxon>Liliopsida</taxon>
        <taxon>Zingiberales</taxon>
        <taxon>Musaceae</taxon>
        <taxon>Musa</taxon>
    </lineage>
</organism>
<dbReference type="PANTHER" id="PTHR45663">
    <property type="entry name" value="GEO12009P1"/>
    <property type="match status" value="1"/>
</dbReference>
<keyword evidence="8" id="KW-1185">Reference proteome</keyword>
<name>A0A9E7JX45_9LILI</name>
<keyword evidence="3" id="KW-0249">Electron transport</keyword>
<evidence type="ECO:0000256" key="3">
    <source>
        <dbReference type="ARBA" id="ARBA00022982"/>
    </source>
</evidence>
<evidence type="ECO:0000256" key="4">
    <source>
        <dbReference type="ARBA" id="ARBA00023157"/>
    </source>
</evidence>
<sequence>MTLAPPFCVISLSPALSQSPPHLISLLLRLSLSLSDTSSSFSLQPTLLSSTMAAAAAAAAVILEPLAVPCPSRGAALASARSPRAPRRSGLLLPRFSGLRCAPLPSRVRAAAPARPRAVGSGAVVCEAQDTAVQRMAFSFLFVSCVSFPEVGKATWQSLVLDSNIPVLVDFWAPWCGPCRMIEPLVIKLSKVYEGKLKCYKLNTDENPDIASQYGIRSIPTMMIFKNGEKQDAVIGAVPESTLVKSIEKFT</sequence>
<dbReference type="CDD" id="cd02947">
    <property type="entry name" value="TRX_family"/>
    <property type="match status" value="1"/>
</dbReference>
<keyword evidence="5" id="KW-0676">Redox-active center</keyword>
<evidence type="ECO:0000259" key="6">
    <source>
        <dbReference type="PROSITE" id="PS51352"/>
    </source>
</evidence>
<keyword evidence="4" id="KW-1015">Disulfide bond</keyword>
<evidence type="ECO:0000256" key="1">
    <source>
        <dbReference type="ARBA" id="ARBA00022448"/>
    </source>
</evidence>
<dbReference type="Proteomes" id="UP001055439">
    <property type="component" value="Chromosome 4"/>
</dbReference>
<evidence type="ECO:0000313" key="7">
    <source>
        <dbReference type="EMBL" id="URD96643.1"/>
    </source>
</evidence>
<protein>
    <submittedName>
        <fullName evidence="7">Thioredoxin</fullName>
    </submittedName>
</protein>
<gene>
    <name evidence="7" type="ORF">MUK42_30705</name>
</gene>
<dbReference type="Pfam" id="PF00085">
    <property type="entry name" value="Thioredoxin"/>
    <property type="match status" value="1"/>
</dbReference>
<keyword evidence="2" id="KW-0809">Transit peptide</keyword>
<dbReference type="FunFam" id="3.40.30.10:FF:000001">
    <property type="entry name" value="Thioredoxin"/>
    <property type="match status" value="1"/>
</dbReference>
<dbReference type="PROSITE" id="PS51352">
    <property type="entry name" value="THIOREDOXIN_2"/>
    <property type="match status" value="1"/>
</dbReference>
<accession>A0A9E7JX45</accession>
<dbReference type="InterPro" id="IPR036249">
    <property type="entry name" value="Thioredoxin-like_sf"/>
</dbReference>
<dbReference type="GO" id="GO:0005737">
    <property type="term" value="C:cytoplasm"/>
    <property type="evidence" value="ECO:0007669"/>
    <property type="project" value="TreeGrafter"/>
</dbReference>
<evidence type="ECO:0000256" key="5">
    <source>
        <dbReference type="ARBA" id="ARBA00023284"/>
    </source>
</evidence>
<proteinExistence type="predicted"/>
<evidence type="ECO:0000313" key="8">
    <source>
        <dbReference type="Proteomes" id="UP001055439"/>
    </source>
</evidence>
<dbReference type="PROSITE" id="PS00194">
    <property type="entry name" value="THIOREDOXIN_1"/>
    <property type="match status" value="1"/>
</dbReference>
<evidence type="ECO:0000256" key="2">
    <source>
        <dbReference type="ARBA" id="ARBA00022946"/>
    </source>
</evidence>
<keyword evidence="1" id="KW-0813">Transport</keyword>
<dbReference type="Gene3D" id="3.40.30.10">
    <property type="entry name" value="Glutaredoxin"/>
    <property type="match status" value="1"/>
</dbReference>
<dbReference type="PANTHER" id="PTHR45663:SF11">
    <property type="entry name" value="GEO12009P1"/>
    <property type="match status" value="1"/>
</dbReference>
<dbReference type="InterPro" id="IPR005746">
    <property type="entry name" value="Thioredoxin"/>
</dbReference>
<reference evidence="7" key="1">
    <citation type="submission" date="2022-05" db="EMBL/GenBank/DDBJ databases">
        <title>The Musa troglodytarum L. genome provides insights into the mechanism of non-climacteric behaviour and enrichment of carotenoids.</title>
        <authorList>
            <person name="Wang J."/>
        </authorList>
    </citation>
    <scope>NUCLEOTIDE SEQUENCE</scope>
    <source>
        <tissue evidence="7">Leaf</tissue>
    </source>
</reference>
<feature type="domain" description="Thioredoxin" evidence="6">
    <location>
        <begin position="131"/>
        <end position="251"/>
    </location>
</feature>
<dbReference type="InterPro" id="IPR013766">
    <property type="entry name" value="Thioredoxin_domain"/>
</dbReference>